<dbReference type="GO" id="GO:0005737">
    <property type="term" value="C:cytoplasm"/>
    <property type="evidence" value="ECO:0007669"/>
    <property type="project" value="UniProtKB-SubCell"/>
</dbReference>
<feature type="domain" description="Mur ligase central" evidence="14">
    <location>
        <begin position="106"/>
        <end position="291"/>
    </location>
</feature>
<sequence>MSITELYSLFRQSAGVTTDSREVRKGEMFFALRGENFDGNDYASKALEAGAAYAVVSSDSRVASESVKDSRIIPVEDTLSTLKELARTHRCSMTVEGKRLPVIALTGTNGKTTTKELINAVLSVKYRVTATRGNLNNEIGVPLSLLSITPETRIAVIEMGASHPGDIESLVSVAMPDYGLVTNVGKGHLLGFGSFEGVRKTKGELYDYIGRNGGKIFLNEDLPYLREMAEERGIDDVVPYGVEYDGAKILPVSPDTPFLKMEIPVSCGESTVLETHLVGQYNAGNVMAALSIGRYFGVPVEDCLKAIASYIPSNNRSQMSKTGRNTLVIDAYNANPVSMEAALSSLESIPSDNKSVMLGDMLELGTESGPEHDKIVERVCCMHLQEAYFVGQEFSAALSRCKANKDRCISFGTSGQLADYLKEHPVAGSVILIKGSHGIHMEKVIPEL</sequence>
<evidence type="ECO:0000256" key="11">
    <source>
        <dbReference type="RuleBase" id="RU004136"/>
    </source>
</evidence>
<comment type="caution">
    <text evidence="15">The sequence shown here is derived from an EMBL/GenBank/DDBJ whole genome shotgun (WGS) entry which is preliminary data.</text>
</comment>
<dbReference type="InterPro" id="IPR035911">
    <property type="entry name" value="MurE/MurF_N"/>
</dbReference>
<dbReference type="Gene3D" id="3.90.190.20">
    <property type="entry name" value="Mur ligase, C-terminal domain"/>
    <property type="match status" value="1"/>
</dbReference>
<evidence type="ECO:0000256" key="1">
    <source>
        <dbReference type="ARBA" id="ARBA00022490"/>
    </source>
</evidence>
<dbReference type="InterPro" id="IPR036565">
    <property type="entry name" value="Mur-like_cat_sf"/>
</dbReference>
<dbReference type="EMBL" id="JADILZ010000014">
    <property type="protein sequence ID" value="MBO8477516.1"/>
    <property type="molecule type" value="Genomic_DNA"/>
</dbReference>
<reference evidence="15" key="2">
    <citation type="journal article" date="2021" name="PeerJ">
        <title>Extensive microbial diversity within the chicken gut microbiome revealed by metagenomics and culture.</title>
        <authorList>
            <person name="Gilroy R."/>
            <person name="Ravi A."/>
            <person name="Getino M."/>
            <person name="Pursley I."/>
            <person name="Horton D.L."/>
            <person name="Alikhan N.F."/>
            <person name="Baker D."/>
            <person name="Gharbi K."/>
            <person name="Hall N."/>
            <person name="Watson M."/>
            <person name="Adriaenssens E.M."/>
            <person name="Foster-Nyarko E."/>
            <person name="Jarju S."/>
            <person name="Secka A."/>
            <person name="Antonio M."/>
            <person name="Oren A."/>
            <person name="Chaudhuri R.R."/>
            <person name="La Ragione R."/>
            <person name="Hildebrand F."/>
            <person name="Pallen M.J."/>
        </authorList>
    </citation>
    <scope>NUCLEOTIDE SEQUENCE</scope>
    <source>
        <strain evidence="15">2478</strain>
    </source>
</reference>
<reference evidence="15" key="1">
    <citation type="submission" date="2020-10" db="EMBL/GenBank/DDBJ databases">
        <authorList>
            <person name="Gilroy R."/>
        </authorList>
    </citation>
    <scope>NUCLEOTIDE SEQUENCE</scope>
    <source>
        <strain evidence="15">2478</strain>
    </source>
</reference>
<protein>
    <recommendedName>
        <fullName evidence="10 11">UDP-N-acetylmuramoyl-tripeptide--D-alanyl-D-alanine ligase</fullName>
        <ecNumber evidence="10 11">6.3.2.10</ecNumber>
    </recommendedName>
    <alternativeName>
        <fullName evidence="10">D-alanyl-D-alanine-adding enzyme</fullName>
    </alternativeName>
</protein>
<dbReference type="EC" id="6.3.2.10" evidence="10 11"/>
<evidence type="ECO:0000256" key="6">
    <source>
        <dbReference type="ARBA" id="ARBA00022960"/>
    </source>
</evidence>
<evidence type="ECO:0000259" key="13">
    <source>
        <dbReference type="Pfam" id="PF02875"/>
    </source>
</evidence>
<dbReference type="Pfam" id="PF08245">
    <property type="entry name" value="Mur_ligase_M"/>
    <property type="match status" value="1"/>
</dbReference>
<organism evidence="15 16">
    <name type="scientific">Candidatus Cryptobacteroides excrementipullorum</name>
    <dbReference type="NCBI Taxonomy" id="2840761"/>
    <lineage>
        <taxon>Bacteria</taxon>
        <taxon>Pseudomonadati</taxon>
        <taxon>Bacteroidota</taxon>
        <taxon>Bacteroidia</taxon>
        <taxon>Bacteroidales</taxon>
        <taxon>Candidatus Cryptobacteroides</taxon>
    </lineage>
</organism>
<dbReference type="Gene3D" id="3.40.1390.10">
    <property type="entry name" value="MurE/MurF, N-terminal domain"/>
    <property type="match status" value="1"/>
</dbReference>
<dbReference type="Pfam" id="PF02875">
    <property type="entry name" value="Mur_ligase_C"/>
    <property type="match status" value="1"/>
</dbReference>
<dbReference type="InterPro" id="IPR000713">
    <property type="entry name" value="Mur_ligase_N"/>
</dbReference>
<dbReference type="GO" id="GO:0047480">
    <property type="term" value="F:UDP-N-acetylmuramoyl-tripeptide-D-alanyl-D-alanine ligase activity"/>
    <property type="evidence" value="ECO:0007669"/>
    <property type="project" value="UniProtKB-UniRule"/>
</dbReference>
<keyword evidence="9 10" id="KW-0961">Cell wall biogenesis/degradation</keyword>
<evidence type="ECO:0000256" key="9">
    <source>
        <dbReference type="ARBA" id="ARBA00023316"/>
    </source>
</evidence>
<dbReference type="SUPFAM" id="SSF63418">
    <property type="entry name" value="MurE/MurF N-terminal domain"/>
    <property type="match status" value="1"/>
</dbReference>
<dbReference type="GO" id="GO:0009252">
    <property type="term" value="P:peptidoglycan biosynthetic process"/>
    <property type="evidence" value="ECO:0007669"/>
    <property type="project" value="UniProtKB-UniRule"/>
</dbReference>
<accession>A0A9D9ISK5</accession>
<evidence type="ECO:0000313" key="16">
    <source>
        <dbReference type="Proteomes" id="UP000823771"/>
    </source>
</evidence>
<keyword evidence="8 10" id="KW-0131">Cell cycle</keyword>
<keyword evidence="7 10" id="KW-0573">Peptidoglycan synthesis</keyword>
<keyword evidence="3 10" id="KW-0132">Cell division</keyword>
<dbReference type="GO" id="GO:0071555">
    <property type="term" value="P:cell wall organization"/>
    <property type="evidence" value="ECO:0007669"/>
    <property type="project" value="UniProtKB-KW"/>
</dbReference>
<dbReference type="SUPFAM" id="SSF53623">
    <property type="entry name" value="MurD-like peptide ligases, catalytic domain"/>
    <property type="match status" value="1"/>
</dbReference>
<name>A0A9D9ISK5_9BACT</name>
<gene>
    <name evidence="10" type="primary">murF</name>
    <name evidence="15" type="ORF">IAB80_01250</name>
</gene>
<comment type="pathway">
    <text evidence="10 11">Cell wall biogenesis; peptidoglycan biosynthesis.</text>
</comment>
<evidence type="ECO:0000256" key="3">
    <source>
        <dbReference type="ARBA" id="ARBA00022618"/>
    </source>
</evidence>
<keyword evidence="1 10" id="KW-0963">Cytoplasm</keyword>
<feature type="binding site" evidence="10">
    <location>
        <begin position="107"/>
        <end position="113"/>
    </location>
    <ligand>
        <name>ATP</name>
        <dbReference type="ChEBI" id="CHEBI:30616"/>
    </ligand>
</feature>
<comment type="similarity">
    <text evidence="10">Belongs to the MurCDEF family. MurF subfamily.</text>
</comment>
<evidence type="ECO:0000259" key="12">
    <source>
        <dbReference type="Pfam" id="PF01225"/>
    </source>
</evidence>
<dbReference type="InterPro" id="IPR005863">
    <property type="entry name" value="UDP-N-AcMur_synth"/>
</dbReference>
<comment type="catalytic activity">
    <reaction evidence="10 11">
        <text>D-alanyl-D-alanine + UDP-N-acetyl-alpha-D-muramoyl-L-alanyl-gamma-D-glutamyl-meso-2,6-diaminopimelate + ATP = UDP-N-acetyl-alpha-D-muramoyl-L-alanyl-gamma-D-glutamyl-meso-2,6-diaminopimeloyl-D-alanyl-D-alanine + ADP + phosphate + H(+)</text>
        <dbReference type="Rhea" id="RHEA:28374"/>
        <dbReference type="ChEBI" id="CHEBI:15378"/>
        <dbReference type="ChEBI" id="CHEBI:30616"/>
        <dbReference type="ChEBI" id="CHEBI:43474"/>
        <dbReference type="ChEBI" id="CHEBI:57822"/>
        <dbReference type="ChEBI" id="CHEBI:61386"/>
        <dbReference type="ChEBI" id="CHEBI:83905"/>
        <dbReference type="ChEBI" id="CHEBI:456216"/>
        <dbReference type="EC" id="6.3.2.10"/>
    </reaction>
</comment>
<dbReference type="SUPFAM" id="SSF53244">
    <property type="entry name" value="MurD-like peptide ligases, peptide-binding domain"/>
    <property type="match status" value="1"/>
</dbReference>
<dbReference type="InterPro" id="IPR013221">
    <property type="entry name" value="Mur_ligase_cen"/>
</dbReference>
<dbReference type="PANTHER" id="PTHR43024:SF1">
    <property type="entry name" value="UDP-N-ACETYLMURAMOYL-TRIPEPTIDE--D-ALANYL-D-ALANINE LIGASE"/>
    <property type="match status" value="1"/>
</dbReference>
<evidence type="ECO:0000313" key="15">
    <source>
        <dbReference type="EMBL" id="MBO8477516.1"/>
    </source>
</evidence>
<evidence type="ECO:0000259" key="14">
    <source>
        <dbReference type="Pfam" id="PF08245"/>
    </source>
</evidence>
<dbReference type="Gene3D" id="3.40.1190.10">
    <property type="entry name" value="Mur-like, catalytic domain"/>
    <property type="match status" value="1"/>
</dbReference>
<evidence type="ECO:0000256" key="10">
    <source>
        <dbReference type="HAMAP-Rule" id="MF_02019"/>
    </source>
</evidence>
<keyword evidence="2 10" id="KW-0436">Ligase</keyword>
<dbReference type="InterPro" id="IPR051046">
    <property type="entry name" value="MurCDEF_CellWall_CoF430Synth"/>
</dbReference>
<dbReference type="HAMAP" id="MF_02019">
    <property type="entry name" value="MurF"/>
    <property type="match status" value="1"/>
</dbReference>
<dbReference type="GO" id="GO:0008360">
    <property type="term" value="P:regulation of cell shape"/>
    <property type="evidence" value="ECO:0007669"/>
    <property type="project" value="UniProtKB-KW"/>
</dbReference>
<keyword evidence="5 10" id="KW-0067">ATP-binding</keyword>
<dbReference type="AlphaFoldDB" id="A0A9D9ISK5"/>
<evidence type="ECO:0000256" key="4">
    <source>
        <dbReference type="ARBA" id="ARBA00022741"/>
    </source>
</evidence>
<keyword evidence="6 10" id="KW-0133">Cell shape</keyword>
<proteinExistence type="inferred from homology"/>
<dbReference type="GO" id="GO:0051301">
    <property type="term" value="P:cell division"/>
    <property type="evidence" value="ECO:0007669"/>
    <property type="project" value="UniProtKB-KW"/>
</dbReference>
<dbReference type="InterPro" id="IPR004101">
    <property type="entry name" value="Mur_ligase_C"/>
</dbReference>
<evidence type="ECO:0000256" key="5">
    <source>
        <dbReference type="ARBA" id="ARBA00022840"/>
    </source>
</evidence>
<dbReference type="Pfam" id="PF01225">
    <property type="entry name" value="Mur_ligase"/>
    <property type="match status" value="1"/>
</dbReference>
<dbReference type="GO" id="GO:0005524">
    <property type="term" value="F:ATP binding"/>
    <property type="evidence" value="ECO:0007669"/>
    <property type="project" value="UniProtKB-UniRule"/>
</dbReference>
<feature type="domain" description="Mur ligase C-terminal" evidence="13">
    <location>
        <begin position="316"/>
        <end position="436"/>
    </location>
</feature>
<dbReference type="InterPro" id="IPR036615">
    <property type="entry name" value="Mur_ligase_C_dom_sf"/>
</dbReference>
<dbReference type="PANTHER" id="PTHR43024">
    <property type="entry name" value="UDP-N-ACETYLMURAMOYL-TRIPEPTIDE--D-ALANYL-D-ALANINE LIGASE"/>
    <property type="match status" value="1"/>
</dbReference>
<evidence type="ECO:0000256" key="8">
    <source>
        <dbReference type="ARBA" id="ARBA00023306"/>
    </source>
</evidence>
<feature type="domain" description="Mur ligase N-terminal catalytic" evidence="12">
    <location>
        <begin position="15"/>
        <end position="89"/>
    </location>
</feature>
<dbReference type="NCBIfam" id="TIGR01143">
    <property type="entry name" value="murF"/>
    <property type="match status" value="1"/>
</dbReference>
<evidence type="ECO:0000256" key="2">
    <source>
        <dbReference type="ARBA" id="ARBA00022598"/>
    </source>
</evidence>
<comment type="function">
    <text evidence="10 11">Involved in cell wall formation. Catalyzes the final step in the synthesis of UDP-N-acetylmuramoyl-pentapeptide, the precursor of murein.</text>
</comment>
<comment type="subcellular location">
    <subcellularLocation>
        <location evidence="10 11">Cytoplasm</location>
    </subcellularLocation>
</comment>
<keyword evidence="4 10" id="KW-0547">Nucleotide-binding</keyword>
<evidence type="ECO:0000256" key="7">
    <source>
        <dbReference type="ARBA" id="ARBA00022984"/>
    </source>
</evidence>
<dbReference type="Proteomes" id="UP000823771">
    <property type="component" value="Unassembled WGS sequence"/>
</dbReference>